<dbReference type="Pfam" id="PF02283">
    <property type="entry name" value="CobU"/>
    <property type="match status" value="1"/>
</dbReference>
<dbReference type="OrthoDB" id="9799422at2"/>
<evidence type="ECO:0000256" key="5">
    <source>
        <dbReference type="ARBA" id="ARBA00004692"/>
    </source>
</evidence>
<evidence type="ECO:0000256" key="1">
    <source>
        <dbReference type="ARBA" id="ARBA00000312"/>
    </source>
</evidence>
<evidence type="ECO:0000256" key="18">
    <source>
        <dbReference type="PIRSR" id="PIRSR006135-1"/>
    </source>
</evidence>
<evidence type="ECO:0000256" key="4">
    <source>
        <dbReference type="ARBA" id="ARBA00003889"/>
    </source>
</evidence>
<dbReference type="CDD" id="cd00544">
    <property type="entry name" value="CobU"/>
    <property type="match status" value="1"/>
</dbReference>
<dbReference type="EC" id="2.7.1.156" evidence="8"/>
<dbReference type="NCBIfam" id="NF004469">
    <property type="entry name" value="PRK05800.1"/>
    <property type="match status" value="1"/>
</dbReference>
<dbReference type="EMBL" id="MKIR01000004">
    <property type="protein sequence ID" value="OFI49899.1"/>
    <property type="molecule type" value="Genomic_DNA"/>
</dbReference>
<evidence type="ECO:0000256" key="17">
    <source>
        <dbReference type="ARBA" id="ARBA00030571"/>
    </source>
</evidence>
<gene>
    <name evidence="20" type="ORF">BG261_09650</name>
</gene>
<dbReference type="GO" id="GO:0043752">
    <property type="term" value="F:adenosylcobinamide kinase activity"/>
    <property type="evidence" value="ECO:0007669"/>
    <property type="project" value="UniProtKB-EC"/>
</dbReference>
<evidence type="ECO:0000256" key="9">
    <source>
        <dbReference type="ARBA" id="ARBA00012523"/>
    </source>
</evidence>
<keyword evidence="11" id="KW-0808">Transferase</keyword>
<comment type="caution">
    <text evidence="20">The sequence shown here is derived from an EMBL/GenBank/DDBJ whole genome shotgun (WGS) entry which is preliminary data.</text>
</comment>
<evidence type="ECO:0000256" key="10">
    <source>
        <dbReference type="ARBA" id="ARBA00022573"/>
    </source>
</evidence>
<evidence type="ECO:0000256" key="15">
    <source>
        <dbReference type="ARBA" id="ARBA00023134"/>
    </source>
</evidence>
<dbReference type="PANTHER" id="PTHR34848">
    <property type="match status" value="1"/>
</dbReference>
<dbReference type="InterPro" id="IPR027417">
    <property type="entry name" value="P-loop_NTPase"/>
</dbReference>
<dbReference type="STRING" id="1859473.BG261_09650"/>
<name>A0A1E8GNS1_9LACT</name>
<evidence type="ECO:0000256" key="19">
    <source>
        <dbReference type="PIRSR" id="PIRSR006135-2"/>
    </source>
</evidence>
<keyword evidence="13" id="KW-0418">Kinase</keyword>
<comment type="function">
    <text evidence="4">Catalyzes ATP-dependent phosphorylation of adenosylcobinamide and addition of GMP to adenosylcobinamide phosphate.</text>
</comment>
<evidence type="ECO:0000256" key="11">
    <source>
        <dbReference type="ARBA" id="ARBA00022679"/>
    </source>
</evidence>
<keyword evidence="15 19" id="KW-0342">GTP-binding</keyword>
<feature type="active site" description="GMP-histidine intermediate" evidence="18">
    <location>
        <position position="50"/>
    </location>
</feature>
<dbReference type="PANTHER" id="PTHR34848:SF1">
    <property type="entry name" value="BIFUNCTIONAL ADENOSYLCOBALAMIN BIOSYNTHESIS PROTEIN COBU"/>
    <property type="match status" value="1"/>
</dbReference>
<evidence type="ECO:0000313" key="21">
    <source>
        <dbReference type="Proteomes" id="UP000178622"/>
    </source>
</evidence>
<dbReference type="GO" id="GO:0009236">
    <property type="term" value="P:cobalamin biosynthetic process"/>
    <property type="evidence" value="ECO:0007669"/>
    <property type="project" value="UniProtKB-UniPathway"/>
</dbReference>
<comment type="catalytic activity">
    <reaction evidence="3">
        <text>adenosylcob(III)inamide + GTP = adenosylcob(III)inamide phosphate + GDP + H(+)</text>
        <dbReference type="Rhea" id="RHEA:15765"/>
        <dbReference type="ChEBI" id="CHEBI:2480"/>
        <dbReference type="ChEBI" id="CHEBI:15378"/>
        <dbReference type="ChEBI" id="CHEBI:37565"/>
        <dbReference type="ChEBI" id="CHEBI:58189"/>
        <dbReference type="ChEBI" id="CHEBI:58502"/>
        <dbReference type="EC" id="2.7.1.156"/>
    </reaction>
</comment>
<dbReference type="Gene3D" id="3.40.50.300">
    <property type="entry name" value="P-loop containing nucleotide triphosphate hydrolases"/>
    <property type="match status" value="1"/>
</dbReference>
<accession>A0A1E8GNS1</accession>
<evidence type="ECO:0000256" key="16">
    <source>
        <dbReference type="ARBA" id="ARBA00029570"/>
    </source>
</evidence>
<dbReference type="Proteomes" id="UP000178622">
    <property type="component" value="Unassembled WGS sequence"/>
</dbReference>
<feature type="binding site" evidence="19">
    <location>
        <begin position="8"/>
        <end position="15"/>
    </location>
    <ligand>
        <name>GTP</name>
        <dbReference type="ChEBI" id="CHEBI:37565"/>
    </ligand>
</feature>
<dbReference type="EC" id="2.7.7.62" evidence="9"/>
<dbReference type="GO" id="GO:0005525">
    <property type="term" value="F:GTP binding"/>
    <property type="evidence" value="ECO:0007669"/>
    <property type="project" value="UniProtKB-KW"/>
</dbReference>
<dbReference type="GO" id="GO:0005524">
    <property type="term" value="F:ATP binding"/>
    <property type="evidence" value="ECO:0007669"/>
    <property type="project" value="UniProtKB-KW"/>
</dbReference>
<evidence type="ECO:0000256" key="12">
    <source>
        <dbReference type="ARBA" id="ARBA00022741"/>
    </source>
</evidence>
<protein>
    <recommendedName>
        <fullName evidence="16">Adenosylcobinamide kinase</fullName>
        <ecNumber evidence="8">2.7.1.156</ecNumber>
        <ecNumber evidence="9">2.7.7.62</ecNumber>
    </recommendedName>
    <alternativeName>
        <fullName evidence="17">Adenosylcobinamide-phosphate guanylyltransferase</fullName>
    </alternativeName>
</protein>
<feature type="binding site" evidence="19">
    <location>
        <begin position="32"/>
        <end position="34"/>
    </location>
    <ligand>
        <name>GTP</name>
        <dbReference type="ChEBI" id="CHEBI:37565"/>
    </ligand>
</feature>
<evidence type="ECO:0000256" key="3">
    <source>
        <dbReference type="ARBA" id="ARBA00001522"/>
    </source>
</evidence>
<proteinExistence type="inferred from homology"/>
<keyword evidence="14" id="KW-0067">ATP-binding</keyword>
<evidence type="ECO:0000256" key="13">
    <source>
        <dbReference type="ARBA" id="ARBA00022777"/>
    </source>
</evidence>
<keyword evidence="21" id="KW-1185">Reference proteome</keyword>
<organism evidence="20 21">
    <name type="scientific">Floricoccus tropicus</name>
    <dbReference type="NCBI Taxonomy" id="1859473"/>
    <lineage>
        <taxon>Bacteria</taxon>
        <taxon>Bacillati</taxon>
        <taxon>Bacillota</taxon>
        <taxon>Bacilli</taxon>
        <taxon>Lactobacillales</taxon>
        <taxon>Streptococcaceae</taxon>
        <taxon>Floricoccus</taxon>
    </lineage>
</organism>
<evidence type="ECO:0000256" key="6">
    <source>
        <dbReference type="ARBA" id="ARBA00005159"/>
    </source>
</evidence>
<comment type="pathway">
    <text evidence="6">Cofactor biosynthesis; adenosylcobalamin biosynthesis; adenosylcobalamin from cob(II)yrinate a,c-diamide: step 5/7.</text>
</comment>
<evidence type="ECO:0000256" key="7">
    <source>
        <dbReference type="ARBA" id="ARBA00007490"/>
    </source>
</evidence>
<keyword evidence="10" id="KW-0169">Cobalamin biosynthesis</keyword>
<feature type="binding site" evidence="19">
    <location>
        <position position="84"/>
    </location>
    <ligand>
        <name>GTP</name>
        <dbReference type="ChEBI" id="CHEBI:37565"/>
    </ligand>
</feature>
<comment type="similarity">
    <text evidence="7">Belongs to the CobU/CobP family.</text>
</comment>
<dbReference type="UniPathway" id="UPA00148">
    <property type="reaction ID" value="UER00236"/>
</dbReference>
<feature type="binding site" evidence="19">
    <location>
        <position position="62"/>
    </location>
    <ligand>
        <name>GTP</name>
        <dbReference type="ChEBI" id="CHEBI:37565"/>
    </ligand>
</feature>
<evidence type="ECO:0000313" key="20">
    <source>
        <dbReference type="EMBL" id="OFI49899.1"/>
    </source>
</evidence>
<evidence type="ECO:0000256" key="2">
    <source>
        <dbReference type="ARBA" id="ARBA00000711"/>
    </source>
</evidence>
<comment type="catalytic activity">
    <reaction evidence="2">
        <text>adenosylcob(III)inamide phosphate + GTP + H(+) = adenosylcob(III)inamide-GDP + diphosphate</text>
        <dbReference type="Rhea" id="RHEA:22712"/>
        <dbReference type="ChEBI" id="CHEBI:15378"/>
        <dbReference type="ChEBI" id="CHEBI:33019"/>
        <dbReference type="ChEBI" id="CHEBI:37565"/>
        <dbReference type="ChEBI" id="CHEBI:58502"/>
        <dbReference type="ChEBI" id="CHEBI:60487"/>
        <dbReference type="EC" id="2.7.7.62"/>
    </reaction>
</comment>
<dbReference type="AlphaFoldDB" id="A0A1E8GNS1"/>
<sequence>MTISLVTGGAKSGKSSFAESQLNERENVAYIATGVQETIDLEMEERIRRHQESRNKKWHTEERYLNIAEFIEKNSRKYPNMILDCVTVMTTNLFFHYLKEEQLLSLDFELLNNKQLSDMEEKIFLEWSKILKEIKRTDIDFWIVTNEVGSGVVPISKMGRWFQDLLGKINQKIGKEAENVYFVVCGISQKIK</sequence>
<dbReference type="RefSeq" id="WP_070791566.1">
    <property type="nucleotide sequence ID" value="NZ_MKIR01000004.1"/>
</dbReference>
<evidence type="ECO:0000256" key="8">
    <source>
        <dbReference type="ARBA" id="ARBA00012016"/>
    </source>
</evidence>
<reference evidence="21" key="1">
    <citation type="submission" date="2016-09" db="EMBL/GenBank/DDBJ databases">
        <title>Draft genome sequence of a novel species of the family Streptococcaceae isolated from flowers.</title>
        <authorList>
            <person name="Chuah L.-O."/>
            <person name="Yap K.-P."/>
            <person name="Thong K.L."/>
            <person name="Liong M.T."/>
            <person name="Ahmad R."/>
            <person name="Rusul G."/>
        </authorList>
    </citation>
    <scope>NUCLEOTIDE SEQUENCE [LARGE SCALE GENOMIC DNA]</scope>
    <source>
        <strain evidence="21">DF1</strain>
    </source>
</reference>
<evidence type="ECO:0000256" key="14">
    <source>
        <dbReference type="ARBA" id="ARBA00022840"/>
    </source>
</evidence>
<comment type="catalytic activity">
    <reaction evidence="1">
        <text>adenosylcob(III)inamide + ATP = adenosylcob(III)inamide phosphate + ADP + H(+)</text>
        <dbReference type="Rhea" id="RHEA:15769"/>
        <dbReference type="ChEBI" id="CHEBI:2480"/>
        <dbReference type="ChEBI" id="CHEBI:15378"/>
        <dbReference type="ChEBI" id="CHEBI:30616"/>
        <dbReference type="ChEBI" id="CHEBI:58502"/>
        <dbReference type="ChEBI" id="CHEBI:456216"/>
        <dbReference type="EC" id="2.7.1.156"/>
    </reaction>
</comment>
<dbReference type="SUPFAM" id="SSF52540">
    <property type="entry name" value="P-loop containing nucleoside triphosphate hydrolases"/>
    <property type="match status" value="1"/>
</dbReference>
<comment type="pathway">
    <text evidence="5">Cofactor biosynthesis; adenosylcobalamin biosynthesis; adenosylcobalamin from cob(II)yrinate a,c-diamide: step 6/7.</text>
</comment>
<keyword evidence="12 19" id="KW-0547">Nucleotide-binding</keyword>
<dbReference type="PIRSF" id="PIRSF006135">
    <property type="entry name" value="CobU"/>
    <property type="match status" value="1"/>
</dbReference>
<dbReference type="GO" id="GO:0008820">
    <property type="term" value="F:cobinamide phosphate guanylyltransferase activity"/>
    <property type="evidence" value="ECO:0007669"/>
    <property type="project" value="UniProtKB-EC"/>
</dbReference>
<dbReference type="InterPro" id="IPR003203">
    <property type="entry name" value="CobU/CobP"/>
</dbReference>